<comment type="catalytic activity">
    <reaction evidence="7">
        <text>a 1,2-diacyl-sn-glycero-3-phosphocholine + H2O = a 1-acyl-sn-glycero-3-phosphocholine + a fatty acid + H(+)</text>
        <dbReference type="Rhea" id="RHEA:15801"/>
        <dbReference type="ChEBI" id="CHEBI:15377"/>
        <dbReference type="ChEBI" id="CHEBI:15378"/>
        <dbReference type="ChEBI" id="CHEBI:28868"/>
        <dbReference type="ChEBI" id="CHEBI:57643"/>
        <dbReference type="ChEBI" id="CHEBI:58168"/>
        <dbReference type="EC" id="3.1.1.4"/>
    </reaction>
</comment>
<evidence type="ECO:0000256" key="7">
    <source>
        <dbReference type="RuleBase" id="RU362102"/>
    </source>
</evidence>
<evidence type="ECO:0000259" key="9">
    <source>
        <dbReference type="PROSITE" id="PS50004"/>
    </source>
</evidence>
<dbReference type="InterPro" id="IPR000008">
    <property type="entry name" value="C2_dom"/>
</dbReference>
<feature type="compositionally biased region" description="Acidic residues" evidence="8">
    <location>
        <begin position="340"/>
        <end position="349"/>
    </location>
</feature>
<dbReference type="SUPFAM" id="SSF49562">
    <property type="entry name" value="C2 domain (Calcium/lipid-binding domain, CaLB)"/>
    <property type="match status" value="1"/>
</dbReference>
<dbReference type="Gene3D" id="2.60.40.150">
    <property type="entry name" value="C2 domain"/>
    <property type="match status" value="1"/>
</dbReference>
<keyword evidence="5 6" id="KW-0443">Lipid metabolism</keyword>
<name>A0AAV3WU96_9GAST</name>
<dbReference type="EC" id="3.1.1.4" evidence="2 7"/>
<dbReference type="InterPro" id="IPR035892">
    <property type="entry name" value="C2_domain_sf"/>
</dbReference>
<comment type="caution">
    <text evidence="11">The sequence shown here is derived from an EMBL/GenBank/DDBJ whole genome shotgun (WGS) entry which is preliminary data.</text>
</comment>
<organism evidence="11 12">
    <name type="scientific">Plakobranchus ocellatus</name>
    <dbReference type="NCBI Taxonomy" id="259542"/>
    <lineage>
        <taxon>Eukaryota</taxon>
        <taxon>Metazoa</taxon>
        <taxon>Spiralia</taxon>
        <taxon>Lophotrochozoa</taxon>
        <taxon>Mollusca</taxon>
        <taxon>Gastropoda</taxon>
        <taxon>Heterobranchia</taxon>
        <taxon>Euthyneura</taxon>
        <taxon>Panpulmonata</taxon>
        <taxon>Sacoglossa</taxon>
        <taxon>Placobranchoidea</taxon>
        <taxon>Plakobranchidae</taxon>
        <taxon>Plakobranchus</taxon>
    </lineage>
</organism>
<feature type="compositionally biased region" description="Low complexity" evidence="8">
    <location>
        <begin position="380"/>
        <end position="391"/>
    </location>
</feature>
<dbReference type="Pfam" id="PF00168">
    <property type="entry name" value="C2"/>
    <property type="match status" value="1"/>
</dbReference>
<comment type="domain">
    <text evidence="7">The N-terminal C2 domain associates with lipid membranes upon calcium binding.</text>
</comment>
<dbReference type="SMART" id="SM00239">
    <property type="entry name" value="C2"/>
    <property type="match status" value="1"/>
</dbReference>
<keyword evidence="6 7" id="KW-0442">Lipid degradation</keyword>
<dbReference type="EMBL" id="BLXT01000055">
    <property type="protein sequence ID" value="GFN74045.1"/>
    <property type="molecule type" value="Genomic_DNA"/>
</dbReference>
<evidence type="ECO:0000256" key="3">
    <source>
        <dbReference type="ARBA" id="ARBA00022490"/>
    </source>
</evidence>
<dbReference type="PANTHER" id="PTHR10728:SF40">
    <property type="entry name" value="PATATIN FAMILY PROTEIN"/>
    <property type="match status" value="1"/>
</dbReference>
<evidence type="ECO:0000256" key="2">
    <source>
        <dbReference type="ARBA" id="ARBA00013278"/>
    </source>
</evidence>
<evidence type="ECO:0000256" key="8">
    <source>
        <dbReference type="SAM" id="MobiDB-lite"/>
    </source>
</evidence>
<evidence type="ECO:0000313" key="11">
    <source>
        <dbReference type="EMBL" id="GFN74045.1"/>
    </source>
</evidence>
<reference evidence="11 12" key="1">
    <citation type="journal article" date="2021" name="Elife">
        <title>Chloroplast acquisition without the gene transfer in kleptoplastic sea slugs, Plakobranchus ocellatus.</title>
        <authorList>
            <person name="Maeda T."/>
            <person name="Takahashi S."/>
            <person name="Yoshida T."/>
            <person name="Shimamura S."/>
            <person name="Takaki Y."/>
            <person name="Nagai Y."/>
            <person name="Toyoda A."/>
            <person name="Suzuki Y."/>
            <person name="Arimoto A."/>
            <person name="Ishii H."/>
            <person name="Satoh N."/>
            <person name="Nishiyama T."/>
            <person name="Hasebe M."/>
            <person name="Maruyama T."/>
            <person name="Minagawa J."/>
            <person name="Obokata J."/>
            <person name="Shigenobu S."/>
        </authorList>
    </citation>
    <scope>NUCLEOTIDE SEQUENCE [LARGE SCALE GENOMIC DNA]</scope>
</reference>
<keyword evidence="7" id="KW-0106">Calcium</keyword>
<feature type="region of interest" description="Disordered" evidence="8">
    <location>
        <begin position="211"/>
        <end position="256"/>
    </location>
</feature>
<dbReference type="GO" id="GO:0005829">
    <property type="term" value="C:cytosol"/>
    <property type="evidence" value="ECO:0007669"/>
    <property type="project" value="TreeGrafter"/>
</dbReference>
<feature type="compositionally biased region" description="Polar residues" evidence="8">
    <location>
        <begin position="1"/>
        <end position="14"/>
    </location>
</feature>
<dbReference type="GO" id="GO:0046475">
    <property type="term" value="P:glycerophospholipid catabolic process"/>
    <property type="evidence" value="ECO:0007669"/>
    <property type="project" value="TreeGrafter"/>
</dbReference>
<evidence type="ECO:0000256" key="6">
    <source>
        <dbReference type="PROSITE-ProRule" id="PRU00555"/>
    </source>
</evidence>
<accession>A0AAV3WU96</accession>
<feature type="region of interest" description="Disordered" evidence="8">
    <location>
        <begin position="123"/>
        <end position="172"/>
    </location>
</feature>
<keyword evidence="7" id="KW-0479">Metal-binding</keyword>
<feature type="compositionally biased region" description="Polar residues" evidence="8">
    <location>
        <begin position="137"/>
        <end position="157"/>
    </location>
</feature>
<keyword evidence="3 7" id="KW-0963">Cytoplasm</keyword>
<evidence type="ECO:0000256" key="1">
    <source>
        <dbReference type="ARBA" id="ARBA00004496"/>
    </source>
</evidence>
<dbReference type="GO" id="GO:0005509">
    <property type="term" value="F:calcium ion binding"/>
    <property type="evidence" value="ECO:0007669"/>
    <property type="project" value="TreeGrafter"/>
</dbReference>
<feature type="compositionally biased region" description="Acidic residues" evidence="8">
    <location>
        <begin position="367"/>
        <end position="379"/>
    </location>
</feature>
<evidence type="ECO:0000256" key="5">
    <source>
        <dbReference type="ARBA" id="ARBA00023098"/>
    </source>
</evidence>
<evidence type="ECO:0000259" key="10">
    <source>
        <dbReference type="PROSITE" id="PS51210"/>
    </source>
</evidence>
<feature type="compositionally biased region" description="Basic and acidic residues" evidence="8">
    <location>
        <begin position="289"/>
        <end position="306"/>
    </location>
</feature>
<dbReference type="AlphaFoldDB" id="A0AAV3WU96"/>
<evidence type="ECO:0000313" key="12">
    <source>
        <dbReference type="Proteomes" id="UP000735302"/>
    </source>
</evidence>
<proteinExistence type="predicted"/>
<feature type="region of interest" description="Disordered" evidence="8">
    <location>
        <begin position="275"/>
        <end position="397"/>
    </location>
</feature>
<evidence type="ECO:0000256" key="4">
    <source>
        <dbReference type="ARBA" id="ARBA00022801"/>
    </source>
</evidence>
<dbReference type="GO" id="GO:0047498">
    <property type="term" value="F:calcium-dependent phospholipase A2 activity"/>
    <property type="evidence" value="ECO:0007669"/>
    <property type="project" value="TreeGrafter"/>
</dbReference>
<dbReference type="GO" id="GO:0005544">
    <property type="term" value="F:calcium-dependent phospholipid binding"/>
    <property type="evidence" value="ECO:0007669"/>
    <property type="project" value="TreeGrafter"/>
</dbReference>
<gene>
    <name evidence="11" type="ORF">PoB_000055100</name>
</gene>
<dbReference type="PANTHER" id="PTHR10728">
    <property type="entry name" value="CYTOSOLIC PHOSPHOLIPASE A2"/>
    <property type="match status" value="1"/>
</dbReference>
<feature type="domain" description="PLA2c" evidence="10">
    <location>
        <begin position="534"/>
        <end position="741"/>
    </location>
</feature>
<protein>
    <recommendedName>
        <fullName evidence="2 7">Phospholipase A2</fullName>
        <ecNumber evidence="2 7">3.1.1.4</ecNumber>
    </recommendedName>
</protein>
<dbReference type="Gene3D" id="3.40.1090.10">
    <property type="entry name" value="Cytosolic phospholipase A2 catalytic domain"/>
    <property type="match status" value="1"/>
</dbReference>
<dbReference type="Pfam" id="PF01735">
    <property type="entry name" value="PLA2_B"/>
    <property type="match status" value="1"/>
</dbReference>
<dbReference type="Proteomes" id="UP000735302">
    <property type="component" value="Unassembled WGS sequence"/>
</dbReference>
<feature type="non-terminal residue" evidence="11">
    <location>
        <position position="741"/>
    </location>
</feature>
<dbReference type="SUPFAM" id="SSF52151">
    <property type="entry name" value="FabD/lysophospholipase-like"/>
    <property type="match status" value="1"/>
</dbReference>
<keyword evidence="4 6" id="KW-0378">Hydrolase</keyword>
<keyword evidence="12" id="KW-1185">Reference proteome</keyword>
<feature type="domain" description="C2" evidence="9">
    <location>
        <begin position="399"/>
        <end position="519"/>
    </location>
</feature>
<dbReference type="InterPro" id="IPR002642">
    <property type="entry name" value="LysoPLipase_cat_dom"/>
</dbReference>
<dbReference type="InterPro" id="IPR016035">
    <property type="entry name" value="Acyl_Trfase/lysoPLipase"/>
</dbReference>
<dbReference type="PROSITE" id="PS51210">
    <property type="entry name" value="PLA2C"/>
    <property type="match status" value="1"/>
</dbReference>
<comment type="subcellular location">
    <subcellularLocation>
        <location evidence="1">Cytoplasm</location>
    </subcellularLocation>
</comment>
<feature type="region of interest" description="Disordered" evidence="8">
    <location>
        <begin position="1"/>
        <end position="25"/>
    </location>
</feature>
<feature type="compositionally biased region" description="Low complexity" evidence="8">
    <location>
        <begin position="307"/>
        <end position="316"/>
    </location>
</feature>
<dbReference type="PROSITE" id="PS50004">
    <property type="entry name" value="C2"/>
    <property type="match status" value="1"/>
</dbReference>
<sequence>MPSSSGLSTNQKTAPNGGAFFSERPDSDLILDSRANALDESQTMFNSDSLGFQSDNPAAAQNREFPRLLSVQTDQVIVSPFQSTSTRKMDTAKPSTIPVVDGPLHVSDIAANHKEYFKPYLHQVNSDPGELDKQNRENAQSSSDLPQCRPAQSSVVSSYPDKPALLGQGDQDIPETTKQQDILHYQGSSSTQTLINSLQSSNGNEKVITFPAPLSQSTTNPVSDVLRINGSHSGATRPHSSEFIPSVTLPYSPSTPEEFLTPSVEFFQNQRPSEFHFDMPSVPLSSPKGRQESPMEAHAQHQEQQDQHQQSQNSQQKEQRKPQAPRPFRRQLSKRKNEVPLEEMENDMEMESRRLGLLMPRTSVDTPSDEDSDEDDEDFFSLPSISPRTPTSPWPRRKEPYDPYQIFEVLHTPCLILTVTVIRGRNITMGFQDLYDTPDPFLKLVMKSSPEGKKWTTVKTDQTNPIWNETFTFFVNFQQANVLEINLMEYNSLWFNQLVGTVYFDLVNINEIGVRQLETFVFNGISQVDIEFLLEFDRNPTLRYSLCLSDQEKEFIQRRKEKVFSAMKKFLGEQDGPACVQEVPTIAVIGSGGGFRAMTAYSGVFKALLETGILDCSTYVCGLSGSSWFLSTLYSHPQWPHNLDMSDFLDEIKNKMDKKLTRFLNASTLYTFYKIMVEKRKERQPVSFTDIFGRMVGETLIPDRMEATLTDQREKIKEGASPMPLYTCVHVKKDVPARSFQ</sequence>